<evidence type="ECO:0000256" key="4">
    <source>
        <dbReference type="ARBA" id="ARBA00023187"/>
    </source>
</evidence>
<dbReference type="GO" id="GO:0006397">
    <property type="term" value="P:mRNA processing"/>
    <property type="evidence" value="ECO:0007669"/>
    <property type="project" value="UniProtKB-KW"/>
</dbReference>
<gene>
    <name evidence="6" type="ORF">Cgig2_027870</name>
</gene>
<dbReference type="Proteomes" id="UP001153076">
    <property type="component" value="Unassembled WGS sequence"/>
</dbReference>
<dbReference type="OrthoDB" id="360390at2759"/>
<evidence type="ECO:0000256" key="5">
    <source>
        <dbReference type="ARBA" id="ARBA00023242"/>
    </source>
</evidence>
<accession>A0A9Q1KLL1</accession>
<evidence type="ECO:0000256" key="3">
    <source>
        <dbReference type="ARBA" id="ARBA00022737"/>
    </source>
</evidence>
<dbReference type="Pfam" id="PF23240">
    <property type="entry name" value="HAT_PRP39_N"/>
    <property type="match status" value="1"/>
</dbReference>
<proteinExistence type="predicted"/>
<dbReference type="GO" id="GO:0005634">
    <property type="term" value="C:nucleus"/>
    <property type="evidence" value="ECO:0007669"/>
    <property type="project" value="UniProtKB-SubCell"/>
</dbReference>
<name>A0A9Q1KLL1_9CARY</name>
<dbReference type="SUPFAM" id="SSF48452">
    <property type="entry name" value="TPR-like"/>
    <property type="match status" value="1"/>
</dbReference>
<comment type="caution">
    <text evidence="6">The sequence shown here is derived from an EMBL/GenBank/DDBJ whole genome shotgun (WGS) entry which is preliminary data.</text>
</comment>
<dbReference type="PANTHER" id="PTHR17204">
    <property type="entry name" value="PRE-MRNA PROCESSING PROTEIN PRP39-RELATED"/>
    <property type="match status" value="1"/>
</dbReference>
<dbReference type="GO" id="GO:0008380">
    <property type="term" value="P:RNA splicing"/>
    <property type="evidence" value="ECO:0007669"/>
    <property type="project" value="UniProtKB-KW"/>
</dbReference>
<keyword evidence="7" id="KW-1185">Reference proteome</keyword>
<dbReference type="InterPro" id="IPR011990">
    <property type="entry name" value="TPR-like_helical_dom_sf"/>
</dbReference>
<evidence type="ECO:0000256" key="2">
    <source>
        <dbReference type="ARBA" id="ARBA00022664"/>
    </source>
</evidence>
<keyword evidence="3" id="KW-0677">Repeat</keyword>
<keyword evidence="5" id="KW-0539">Nucleus</keyword>
<evidence type="ECO:0000256" key="1">
    <source>
        <dbReference type="ARBA" id="ARBA00004123"/>
    </source>
</evidence>
<dbReference type="AlphaFoldDB" id="A0A9Q1KLL1"/>
<protein>
    <submittedName>
        <fullName evidence="6">Uncharacterized protein</fullName>
    </submittedName>
</protein>
<evidence type="ECO:0000313" key="7">
    <source>
        <dbReference type="Proteomes" id="UP001153076"/>
    </source>
</evidence>
<keyword evidence="4" id="KW-0508">mRNA splicing</keyword>
<organism evidence="6 7">
    <name type="scientific">Carnegiea gigantea</name>
    <dbReference type="NCBI Taxonomy" id="171969"/>
    <lineage>
        <taxon>Eukaryota</taxon>
        <taxon>Viridiplantae</taxon>
        <taxon>Streptophyta</taxon>
        <taxon>Embryophyta</taxon>
        <taxon>Tracheophyta</taxon>
        <taxon>Spermatophyta</taxon>
        <taxon>Magnoliopsida</taxon>
        <taxon>eudicotyledons</taxon>
        <taxon>Gunneridae</taxon>
        <taxon>Pentapetalae</taxon>
        <taxon>Caryophyllales</taxon>
        <taxon>Cactineae</taxon>
        <taxon>Cactaceae</taxon>
        <taxon>Cactoideae</taxon>
        <taxon>Echinocereeae</taxon>
        <taxon>Carnegiea</taxon>
    </lineage>
</organism>
<keyword evidence="2" id="KW-0507">mRNA processing</keyword>
<sequence>MRFLLQSVPLWCDYLNFVQEHDPSVSECSAAGIAKARNLFECALTAAGLHFVEGSKIWEAYREFEQAVCLTIDESDVEIYYYSLGFSLFEASVAGAGLSPSPSPPVRFQPAILSPTTFRGAAGWLFPRFARPLLVSTLLKPPLKWMALSVAAGGVLAGVTVAGDFSGHQKVVGVPVSAGWNEKSWAKTFDALTEIINLAFLGTSGALRRPLHQATPAHRVVPPPLPPPPPPPGCCPKCGFIGEPECCLRSIPHIVATKSSRKVNEAV</sequence>
<dbReference type="PANTHER" id="PTHR17204:SF25">
    <property type="entry name" value="RRM DOMAIN-CONTAINING PROTEIN"/>
    <property type="match status" value="1"/>
</dbReference>
<reference evidence="6" key="1">
    <citation type="submission" date="2022-04" db="EMBL/GenBank/DDBJ databases">
        <title>Carnegiea gigantea Genome sequencing and assembly v2.</title>
        <authorList>
            <person name="Copetti D."/>
            <person name="Sanderson M.J."/>
            <person name="Burquez A."/>
            <person name="Wojciechowski M.F."/>
        </authorList>
    </citation>
    <scope>NUCLEOTIDE SEQUENCE</scope>
    <source>
        <strain evidence="6">SGP5-SGP5p</strain>
        <tissue evidence="6">Aerial part</tissue>
    </source>
</reference>
<dbReference type="EMBL" id="JAKOGI010000070">
    <property type="protein sequence ID" value="KAJ8445789.1"/>
    <property type="molecule type" value="Genomic_DNA"/>
</dbReference>
<evidence type="ECO:0000313" key="6">
    <source>
        <dbReference type="EMBL" id="KAJ8445789.1"/>
    </source>
</evidence>
<comment type="subcellular location">
    <subcellularLocation>
        <location evidence="1">Nucleus</location>
    </subcellularLocation>
</comment>
<dbReference type="Gene3D" id="1.25.40.10">
    <property type="entry name" value="Tetratricopeptide repeat domain"/>
    <property type="match status" value="1"/>
</dbReference>